<evidence type="ECO:0000256" key="1">
    <source>
        <dbReference type="SAM" id="MobiDB-lite"/>
    </source>
</evidence>
<proteinExistence type="predicted"/>
<dbReference type="RefSeq" id="XP_043034599.1">
    <property type="nucleotide sequence ID" value="XM_043184526.1"/>
</dbReference>
<evidence type="ECO:0000313" key="2">
    <source>
        <dbReference type="EMBL" id="KAG7441099.1"/>
    </source>
</evidence>
<comment type="caution">
    <text evidence="2">The sequence shown here is derived from an EMBL/GenBank/DDBJ whole genome shotgun (WGS) entry which is preliminary data.</text>
</comment>
<organism evidence="2 3">
    <name type="scientific">Guyanagaster necrorhizus</name>
    <dbReference type="NCBI Taxonomy" id="856835"/>
    <lineage>
        <taxon>Eukaryota</taxon>
        <taxon>Fungi</taxon>
        <taxon>Dikarya</taxon>
        <taxon>Basidiomycota</taxon>
        <taxon>Agaricomycotina</taxon>
        <taxon>Agaricomycetes</taxon>
        <taxon>Agaricomycetidae</taxon>
        <taxon>Agaricales</taxon>
        <taxon>Marasmiineae</taxon>
        <taxon>Physalacriaceae</taxon>
        <taxon>Guyanagaster</taxon>
    </lineage>
</organism>
<feature type="region of interest" description="Disordered" evidence="1">
    <location>
        <begin position="215"/>
        <end position="234"/>
    </location>
</feature>
<reference evidence="2" key="1">
    <citation type="submission" date="2020-11" db="EMBL/GenBank/DDBJ databases">
        <title>Adaptations for nitrogen fixation in a non-lichenized fungal sporocarp promotes dispersal by wood-feeding termites.</title>
        <authorList>
            <consortium name="DOE Joint Genome Institute"/>
            <person name="Koch R.A."/>
            <person name="Yoon G."/>
            <person name="Arayal U."/>
            <person name="Lail K."/>
            <person name="Amirebrahimi M."/>
            <person name="Labutti K."/>
            <person name="Lipzen A."/>
            <person name="Riley R."/>
            <person name="Barry K."/>
            <person name="Henrissat B."/>
            <person name="Grigoriev I.V."/>
            <person name="Herr J.R."/>
            <person name="Aime M.C."/>
        </authorList>
    </citation>
    <scope>NUCLEOTIDE SEQUENCE</scope>
    <source>
        <strain evidence="2">MCA 3950</strain>
    </source>
</reference>
<feature type="compositionally biased region" description="Polar residues" evidence="1">
    <location>
        <begin position="215"/>
        <end position="227"/>
    </location>
</feature>
<sequence length="263" mass="29743">MVLLCSIGRPEVCLLVALVAEYRFWLDKPSKVIPLPVKTTPVLVPVTTAVDTEWRARFQYENWRETVKVIHQRLDAAVYCKDWASRGWAGTYKAELAADPPSYNYIAILTAETNTKKDGSEEDKCRNEERWTLTVGNSELNVQNCGGNRMMGRREFKIRIHIAFIVAVARMEIDQGIDAESWNAAATQNVFNTSVLVNTSQKKLLTTPPNNIITQQSKAGIRQQQSDLPRPHEAHDDPSLYPCIFQFAYDCLPNPGYLAMQPV</sequence>
<accession>A0A9P7VI26</accession>
<protein>
    <submittedName>
        <fullName evidence="2">Uncharacterized protein</fullName>
    </submittedName>
</protein>
<dbReference type="Proteomes" id="UP000812287">
    <property type="component" value="Unassembled WGS sequence"/>
</dbReference>
<evidence type="ECO:0000313" key="3">
    <source>
        <dbReference type="Proteomes" id="UP000812287"/>
    </source>
</evidence>
<name>A0A9P7VI26_9AGAR</name>
<keyword evidence="3" id="KW-1185">Reference proteome</keyword>
<dbReference type="GeneID" id="66106823"/>
<dbReference type="AlphaFoldDB" id="A0A9P7VI26"/>
<gene>
    <name evidence="2" type="ORF">BT62DRAFT_923521</name>
</gene>
<dbReference type="EMBL" id="MU250563">
    <property type="protein sequence ID" value="KAG7441099.1"/>
    <property type="molecule type" value="Genomic_DNA"/>
</dbReference>